<evidence type="ECO:0000313" key="6">
    <source>
        <dbReference type="EMBL" id="KAF0720528.1"/>
    </source>
</evidence>
<keyword evidence="2 3" id="KW-0040">ANK repeat</keyword>
<gene>
    <name evidence="7" type="primary">Aste57867_247</name>
    <name evidence="6" type="ORF">As57867_000247</name>
    <name evidence="7" type="ORF">ASTE57867_247</name>
</gene>
<dbReference type="InterPro" id="IPR002110">
    <property type="entry name" value="Ankyrin_rpt"/>
</dbReference>
<dbReference type="SUPFAM" id="SSF47769">
    <property type="entry name" value="SAM/Pointed domain"/>
    <property type="match status" value="1"/>
</dbReference>
<feature type="domain" description="SAM" evidence="5">
    <location>
        <begin position="234"/>
        <end position="292"/>
    </location>
</feature>
<evidence type="ECO:0000313" key="7">
    <source>
        <dbReference type="EMBL" id="VFT77473.1"/>
    </source>
</evidence>
<protein>
    <submittedName>
        <fullName evidence="7">Aste57867_247 protein</fullName>
    </submittedName>
</protein>
<sequence>MATLDPRREGGAAPVEPKFTQDFESIPDALIDVCLADDVQLLETFLREGGLAHINDVGKHDRTPLMLSAAWNASQSVALLLRYIHGAAPMSSSKTPTAIRYVARCSMDTASAKVSILMIDILIQALHLAAENNAKKSVEALVHGGALLDDVNDWGYTALHVAAAEGCLACAKELLIAGAGMDMTTCEDNATPLDLALKEGHQQMVLLLRGWDPTWSKRRWANGQQRMHPAMQTWSEAQVADFLRRIAMSQYVPVFLDRGIDGLALSEMTDARLEDELKMDRAVHRVRLLEAILFTQLNDGHVQPRGVDDDDNVHATGTAPPLAPVSPPPRRAAPPVHGPSPYLATFSIE</sequence>
<dbReference type="InterPro" id="IPR036770">
    <property type="entry name" value="Ankyrin_rpt-contain_sf"/>
</dbReference>
<feature type="region of interest" description="Disordered" evidence="4">
    <location>
        <begin position="301"/>
        <end position="340"/>
    </location>
</feature>
<dbReference type="PROSITE" id="PS50297">
    <property type="entry name" value="ANK_REP_REGION"/>
    <property type="match status" value="1"/>
</dbReference>
<dbReference type="InterPro" id="IPR001660">
    <property type="entry name" value="SAM"/>
</dbReference>
<dbReference type="SMART" id="SM00454">
    <property type="entry name" value="SAM"/>
    <property type="match status" value="1"/>
</dbReference>
<feature type="compositionally biased region" description="Pro residues" evidence="4">
    <location>
        <begin position="321"/>
        <end position="338"/>
    </location>
</feature>
<dbReference type="SMART" id="SM00248">
    <property type="entry name" value="ANK"/>
    <property type="match status" value="4"/>
</dbReference>
<dbReference type="PANTHER" id="PTHR24198:SF165">
    <property type="entry name" value="ANKYRIN REPEAT-CONTAINING PROTEIN-RELATED"/>
    <property type="match status" value="1"/>
</dbReference>
<dbReference type="EMBL" id="VJMH01000010">
    <property type="protein sequence ID" value="KAF0720528.1"/>
    <property type="molecule type" value="Genomic_DNA"/>
</dbReference>
<dbReference type="AlphaFoldDB" id="A0A485K566"/>
<dbReference type="SUPFAM" id="SSF48403">
    <property type="entry name" value="Ankyrin repeat"/>
    <property type="match status" value="1"/>
</dbReference>
<evidence type="ECO:0000313" key="8">
    <source>
        <dbReference type="Proteomes" id="UP000332933"/>
    </source>
</evidence>
<dbReference type="EMBL" id="CAADRA010000010">
    <property type="protein sequence ID" value="VFT77473.1"/>
    <property type="molecule type" value="Genomic_DNA"/>
</dbReference>
<keyword evidence="8" id="KW-1185">Reference proteome</keyword>
<accession>A0A485K566</accession>
<dbReference type="Pfam" id="PF00536">
    <property type="entry name" value="SAM_1"/>
    <property type="match status" value="1"/>
</dbReference>
<evidence type="ECO:0000256" key="2">
    <source>
        <dbReference type="ARBA" id="ARBA00023043"/>
    </source>
</evidence>
<evidence type="ECO:0000256" key="1">
    <source>
        <dbReference type="ARBA" id="ARBA00022737"/>
    </source>
</evidence>
<dbReference type="PROSITE" id="PS50088">
    <property type="entry name" value="ANK_REPEAT"/>
    <property type="match status" value="1"/>
</dbReference>
<reference evidence="7 8" key="1">
    <citation type="submission" date="2019-03" db="EMBL/GenBank/DDBJ databases">
        <authorList>
            <person name="Gaulin E."/>
            <person name="Dumas B."/>
        </authorList>
    </citation>
    <scope>NUCLEOTIDE SEQUENCE [LARGE SCALE GENOMIC DNA]</scope>
    <source>
        <strain evidence="7">CBS 568.67</strain>
    </source>
</reference>
<feature type="repeat" description="ANK" evidence="3">
    <location>
        <begin position="154"/>
        <end position="186"/>
    </location>
</feature>
<keyword evidence="1" id="KW-0677">Repeat</keyword>
<dbReference type="OrthoDB" id="9995210at2759"/>
<dbReference type="PANTHER" id="PTHR24198">
    <property type="entry name" value="ANKYRIN REPEAT AND PROTEIN KINASE DOMAIN-CONTAINING PROTEIN"/>
    <property type="match status" value="1"/>
</dbReference>
<dbReference type="PROSITE" id="PS50105">
    <property type="entry name" value="SAM_DOMAIN"/>
    <property type="match status" value="1"/>
</dbReference>
<name>A0A485K566_9STRA</name>
<evidence type="ECO:0000256" key="4">
    <source>
        <dbReference type="SAM" id="MobiDB-lite"/>
    </source>
</evidence>
<dbReference type="Gene3D" id="1.25.40.20">
    <property type="entry name" value="Ankyrin repeat-containing domain"/>
    <property type="match status" value="2"/>
</dbReference>
<organism evidence="7 8">
    <name type="scientific">Aphanomyces stellatus</name>
    <dbReference type="NCBI Taxonomy" id="120398"/>
    <lineage>
        <taxon>Eukaryota</taxon>
        <taxon>Sar</taxon>
        <taxon>Stramenopiles</taxon>
        <taxon>Oomycota</taxon>
        <taxon>Saprolegniomycetes</taxon>
        <taxon>Saprolegniales</taxon>
        <taxon>Verrucalvaceae</taxon>
        <taxon>Aphanomyces</taxon>
    </lineage>
</organism>
<reference evidence="6" key="2">
    <citation type="submission" date="2019-06" db="EMBL/GenBank/DDBJ databases">
        <title>Genomics analysis of Aphanomyces spp. identifies a new class of oomycete effector associated with host adaptation.</title>
        <authorList>
            <person name="Gaulin E."/>
        </authorList>
    </citation>
    <scope>NUCLEOTIDE SEQUENCE</scope>
    <source>
        <strain evidence="6">CBS 578.67</strain>
    </source>
</reference>
<dbReference type="InterPro" id="IPR013761">
    <property type="entry name" value="SAM/pointed_sf"/>
</dbReference>
<dbReference type="Proteomes" id="UP000332933">
    <property type="component" value="Unassembled WGS sequence"/>
</dbReference>
<evidence type="ECO:0000259" key="5">
    <source>
        <dbReference type="PROSITE" id="PS50105"/>
    </source>
</evidence>
<evidence type="ECO:0000256" key="3">
    <source>
        <dbReference type="PROSITE-ProRule" id="PRU00023"/>
    </source>
</evidence>
<dbReference type="Gene3D" id="1.10.150.50">
    <property type="entry name" value="Transcription Factor, Ets-1"/>
    <property type="match status" value="1"/>
</dbReference>
<dbReference type="Pfam" id="PF12796">
    <property type="entry name" value="Ank_2"/>
    <property type="match status" value="1"/>
</dbReference>
<proteinExistence type="predicted"/>